<dbReference type="AlphaFoldDB" id="A0AAN8P8R6"/>
<gene>
    <name evidence="1" type="ORF">RUM43_011158</name>
</gene>
<feature type="non-terminal residue" evidence="1">
    <location>
        <position position="1"/>
    </location>
</feature>
<organism evidence="1 2">
    <name type="scientific">Polyplax serrata</name>
    <name type="common">Common mouse louse</name>
    <dbReference type="NCBI Taxonomy" id="468196"/>
    <lineage>
        <taxon>Eukaryota</taxon>
        <taxon>Metazoa</taxon>
        <taxon>Ecdysozoa</taxon>
        <taxon>Arthropoda</taxon>
        <taxon>Hexapoda</taxon>
        <taxon>Insecta</taxon>
        <taxon>Pterygota</taxon>
        <taxon>Neoptera</taxon>
        <taxon>Paraneoptera</taxon>
        <taxon>Psocodea</taxon>
        <taxon>Troctomorpha</taxon>
        <taxon>Phthiraptera</taxon>
        <taxon>Anoplura</taxon>
        <taxon>Polyplacidae</taxon>
        <taxon>Polyplax</taxon>
    </lineage>
</organism>
<reference evidence="1 2" key="1">
    <citation type="submission" date="2023-10" db="EMBL/GenBank/DDBJ databases">
        <title>Genomes of two closely related lineages of the louse Polyplax serrata with different host specificities.</title>
        <authorList>
            <person name="Martinu J."/>
            <person name="Tarabai H."/>
            <person name="Stefka J."/>
            <person name="Hypsa V."/>
        </authorList>
    </citation>
    <scope>NUCLEOTIDE SEQUENCE [LARGE SCALE GENOMIC DNA]</scope>
    <source>
        <strain evidence="1">HR10_N</strain>
    </source>
</reference>
<proteinExistence type="predicted"/>
<sequence length="70" mass="7841">SPSLVFQSIKLRFLTIASTHGKMVTGRMIHGECFHFERHADLTHPDAVQRQISCSNIIVLAARRHAAYAP</sequence>
<name>A0AAN8P8R6_POLSC</name>
<comment type="caution">
    <text evidence="1">The sequence shown here is derived from an EMBL/GenBank/DDBJ whole genome shotgun (WGS) entry which is preliminary data.</text>
</comment>
<protein>
    <submittedName>
        <fullName evidence="1">Uncharacterized protein</fullName>
    </submittedName>
</protein>
<accession>A0AAN8P8R6</accession>
<dbReference type="EMBL" id="JAWJWE010000039">
    <property type="protein sequence ID" value="KAK6620862.1"/>
    <property type="molecule type" value="Genomic_DNA"/>
</dbReference>
<evidence type="ECO:0000313" key="2">
    <source>
        <dbReference type="Proteomes" id="UP001372834"/>
    </source>
</evidence>
<evidence type="ECO:0000313" key="1">
    <source>
        <dbReference type="EMBL" id="KAK6620862.1"/>
    </source>
</evidence>
<dbReference type="Proteomes" id="UP001372834">
    <property type="component" value="Unassembled WGS sequence"/>
</dbReference>